<reference evidence="4 5" key="1">
    <citation type="submission" date="2020-08" db="EMBL/GenBank/DDBJ databases">
        <title>Genomic Encyclopedia of Type Strains, Phase IV (KMG-IV): sequencing the most valuable type-strain genomes for metagenomic binning, comparative biology and taxonomic classification.</title>
        <authorList>
            <person name="Goeker M."/>
        </authorList>
    </citation>
    <scope>NUCLEOTIDE SEQUENCE [LARGE SCALE GENOMIC DNA]</scope>
    <source>
        <strain evidence="4 5">DSM 102983</strain>
    </source>
</reference>
<evidence type="ECO:0000256" key="1">
    <source>
        <dbReference type="SAM" id="MobiDB-lite"/>
    </source>
</evidence>
<evidence type="ECO:0000313" key="5">
    <source>
        <dbReference type="Proteomes" id="UP000533637"/>
    </source>
</evidence>
<keyword evidence="5" id="KW-1185">Reference proteome</keyword>
<proteinExistence type="predicted"/>
<dbReference type="EMBL" id="JACHOC010000014">
    <property type="protein sequence ID" value="MBB4625165.1"/>
    <property type="molecule type" value="Genomic_DNA"/>
</dbReference>
<gene>
    <name evidence="4" type="ORF">GGQ57_005112</name>
</gene>
<feature type="domain" description="DUF3945" evidence="2">
    <location>
        <begin position="176"/>
        <end position="225"/>
    </location>
</feature>
<feature type="region of interest" description="Disordered" evidence="1">
    <location>
        <begin position="341"/>
        <end position="414"/>
    </location>
</feature>
<dbReference type="Pfam" id="PF13101">
    <property type="entry name" value="DUF3945"/>
    <property type="match status" value="1"/>
</dbReference>
<dbReference type="InterPro" id="IPR025343">
    <property type="entry name" value="DUF4099"/>
</dbReference>
<feature type="compositionally biased region" description="Polar residues" evidence="1">
    <location>
        <begin position="24"/>
        <end position="33"/>
    </location>
</feature>
<protein>
    <recommendedName>
        <fullName evidence="6">DUF3945 domain-containing protein</fullName>
    </recommendedName>
</protein>
<dbReference type="Pfam" id="PF13351">
    <property type="entry name" value="DUF4099"/>
    <property type="match status" value="1"/>
</dbReference>
<feature type="region of interest" description="Disordered" evidence="1">
    <location>
        <begin position="1"/>
        <end position="41"/>
    </location>
</feature>
<dbReference type="RefSeq" id="WP_244974936.1">
    <property type="nucleotide sequence ID" value="NZ_JACHOC010000014.1"/>
</dbReference>
<evidence type="ECO:0000259" key="2">
    <source>
        <dbReference type="Pfam" id="PF13101"/>
    </source>
</evidence>
<evidence type="ECO:0000259" key="3">
    <source>
        <dbReference type="Pfam" id="PF13351"/>
    </source>
</evidence>
<dbReference type="InterPro" id="IPR025222">
    <property type="entry name" value="DUF3945"/>
</dbReference>
<sequence length="414" mass="46985">MQDKGQTQGKTDDKAQEQSGGNGETTQTVQPYDTSKIDRADLERKGIKWESIEPHLRAMSYGHKSNKLIEMNPEMEPGGIRVPTKGRVSLAEQPDGSLRVVPHYWQEKPNLNVPFHGVMLPEDVKTNIENTRHAGKIVDLELTPGKKEACYISRDELTNTLEYMRVADFPHKKDMKGTTLSDGTEMNIAGGSKGLLEKFVTRAGYYRDGYIQVDAANRNYEFSYDGLDRNRYAQENKEIYRQNLPEKKGEQKEASQEKKQLDTFIHKSMGGVAVPKDVYDVWKAAEVDPSKRAEVKAVYMKDMKLDGKGQPVSLWVKPNYELGKQQFFKWNPDYVRKTATKVKPTVESEKQHAVNTEGKTVEATKKVKEPLKPGQQQPTETQKKKQDENKPQVRQRPPAKGQSTGKKNTSRKVS</sequence>
<dbReference type="Proteomes" id="UP000533637">
    <property type="component" value="Unassembled WGS sequence"/>
</dbReference>
<feature type="compositionally biased region" description="Basic and acidic residues" evidence="1">
    <location>
        <begin position="381"/>
        <end position="391"/>
    </location>
</feature>
<organism evidence="4 5">
    <name type="scientific">Parabacteroides faecis</name>
    <dbReference type="NCBI Taxonomy" id="1217282"/>
    <lineage>
        <taxon>Bacteria</taxon>
        <taxon>Pseudomonadati</taxon>
        <taxon>Bacteroidota</taxon>
        <taxon>Bacteroidia</taxon>
        <taxon>Bacteroidales</taxon>
        <taxon>Tannerellaceae</taxon>
        <taxon>Parabacteroides</taxon>
    </lineage>
</organism>
<accession>A0ABR6KUQ3</accession>
<feature type="domain" description="DUF4099" evidence="3">
    <location>
        <begin position="32"/>
        <end position="113"/>
    </location>
</feature>
<feature type="compositionally biased region" description="Basic and acidic residues" evidence="1">
    <location>
        <begin position="359"/>
        <end position="371"/>
    </location>
</feature>
<comment type="caution">
    <text evidence="4">The sequence shown here is derived from an EMBL/GenBank/DDBJ whole genome shotgun (WGS) entry which is preliminary data.</text>
</comment>
<name>A0ABR6KUQ3_9BACT</name>
<evidence type="ECO:0008006" key="6">
    <source>
        <dbReference type="Google" id="ProtNLM"/>
    </source>
</evidence>
<evidence type="ECO:0000313" key="4">
    <source>
        <dbReference type="EMBL" id="MBB4625165.1"/>
    </source>
</evidence>